<dbReference type="InterPro" id="IPR022742">
    <property type="entry name" value="Hydrolase_4"/>
</dbReference>
<proteinExistence type="predicted"/>
<dbReference type="InterPro" id="IPR051044">
    <property type="entry name" value="MAG_DAG_Lipase"/>
</dbReference>
<dbReference type="Proteomes" id="UP000481153">
    <property type="component" value="Unassembled WGS sequence"/>
</dbReference>
<feature type="signal peptide" evidence="1">
    <location>
        <begin position="1"/>
        <end position="18"/>
    </location>
</feature>
<dbReference type="SUPFAM" id="SSF53474">
    <property type="entry name" value="alpha/beta-Hydrolases"/>
    <property type="match status" value="1"/>
</dbReference>
<evidence type="ECO:0000259" key="2">
    <source>
        <dbReference type="Pfam" id="PF12146"/>
    </source>
</evidence>
<dbReference type="FunFam" id="3.40.50.1820:FF:000117">
    <property type="entry name" value="Monoglyceride lipase, putative"/>
    <property type="match status" value="1"/>
</dbReference>
<evidence type="ECO:0000313" key="4">
    <source>
        <dbReference type="Proteomes" id="UP000481153"/>
    </source>
</evidence>
<dbReference type="Pfam" id="PF12146">
    <property type="entry name" value="Hydrolase_4"/>
    <property type="match status" value="1"/>
</dbReference>
<dbReference type="EMBL" id="VJMJ01000247">
    <property type="protein sequence ID" value="KAF0725238.1"/>
    <property type="molecule type" value="Genomic_DNA"/>
</dbReference>
<feature type="chain" id="PRO_5026167853" description="Serine aminopeptidase S33 domain-containing protein" evidence="1">
    <location>
        <begin position="19"/>
        <end position="394"/>
    </location>
</feature>
<dbReference type="PANTHER" id="PTHR11614">
    <property type="entry name" value="PHOSPHOLIPASE-RELATED"/>
    <property type="match status" value="1"/>
</dbReference>
<evidence type="ECO:0000313" key="3">
    <source>
        <dbReference type="EMBL" id="KAF0725238.1"/>
    </source>
</evidence>
<keyword evidence="1" id="KW-0732">Signal</keyword>
<organism evidence="3 4">
    <name type="scientific">Aphanomyces euteiches</name>
    <dbReference type="NCBI Taxonomy" id="100861"/>
    <lineage>
        <taxon>Eukaryota</taxon>
        <taxon>Sar</taxon>
        <taxon>Stramenopiles</taxon>
        <taxon>Oomycota</taxon>
        <taxon>Saprolegniomycetes</taxon>
        <taxon>Saprolegniales</taxon>
        <taxon>Verrucalvaceae</taxon>
        <taxon>Aphanomyces</taxon>
    </lineage>
</organism>
<reference evidence="3 4" key="1">
    <citation type="submission" date="2019-07" db="EMBL/GenBank/DDBJ databases">
        <title>Genomics analysis of Aphanomyces spp. identifies a new class of oomycete effector associated with host adaptation.</title>
        <authorList>
            <person name="Gaulin E."/>
        </authorList>
    </citation>
    <scope>NUCLEOTIDE SEQUENCE [LARGE SCALE GENOMIC DNA]</scope>
    <source>
        <strain evidence="3 4">ATCC 201684</strain>
    </source>
</reference>
<dbReference type="VEuPathDB" id="FungiDB:AeMF1_001630"/>
<keyword evidence="4" id="KW-1185">Reference proteome</keyword>
<sequence>MIPLALSVISWLHVAVHGFLSEHNPNLDLLGRLALVFVIYQALSTLHRWSLAKDENCRMAIPIKYKHRKELPSHPHAHPLYRRQFRLSHCQSLWLHTKWWLPSVNATWKGLVFIVHGMNEHASRYHHVVQYLTRHGYAVFAMDHRGHGVSEGERLYVERFEYFAADYFEFVHSILALEPHSEYTRAIHMQLPANIRMNQLPRFLLGHSMGALISLDIALTYNDLAWTGVILSAGALKLDPISSPPLKVLMAKLLGNLLPKMRFHAAESPFMVHDLTTHERILRDPLNSKLGPTARMAAEFIGAINRIQRQAECFTTPLLMFHGEEDKLTTPSGSSEFFARAGSKNKQLHMLPGLYHELFNEHCRDDLFHAIVTWADSLTAPTTTSAPTDAPHDL</sequence>
<name>A0A6G0WFK4_9STRA</name>
<protein>
    <recommendedName>
        <fullName evidence="2">Serine aminopeptidase S33 domain-containing protein</fullName>
    </recommendedName>
</protein>
<dbReference type="Gene3D" id="3.40.50.1820">
    <property type="entry name" value="alpha/beta hydrolase"/>
    <property type="match status" value="1"/>
</dbReference>
<accession>A0A6G0WFK4</accession>
<comment type="caution">
    <text evidence="3">The sequence shown here is derived from an EMBL/GenBank/DDBJ whole genome shotgun (WGS) entry which is preliminary data.</text>
</comment>
<dbReference type="AlphaFoldDB" id="A0A6G0WFK4"/>
<gene>
    <name evidence="3" type="ORF">Ae201684_016255</name>
</gene>
<feature type="domain" description="Serine aminopeptidase S33" evidence="2">
    <location>
        <begin position="109"/>
        <end position="361"/>
    </location>
</feature>
<evidence type="ECO:0000256" key="1">
    <source>
        <dbReference type="SAM" id="SignalP"/>
    </source>
</evidence>
<dbReference type="InterPro" id="IPR029058">
    <property type="entry name" value="AB_hydrolase_fold"/>
</dbReference>